<sequence length="305" mass="35181">MKGLELCEKFFRSCGLTMIREKFPWYERRIAAGLVGDGSECYGFDDEISRDHDWGPGFCIWLGKKDYETIGQALQREYDRLPGLFEGYERSTVYEHRVGVFEVGDFYAGFIGISQSPQTLEEWLYLPEDALSKCTNGSVFTDFPGVFSKIRNDLLGFYPEDVRLAKIASRCMTAAQSGQYNYMRSIHRNECFAAQYAETKFCYDVLSLVFLLNKRYAPYYKWRHRAVVGLPILGGFIHGRISALMDTRTSQEKTKIMEEISSAVIEEFRREGLSGLSSDFLLDHGPVIHDQITDDRLRKRDVWLC</sequence>
<feature type="non-terminal residue" evidence="2">
    <location>
        <position position="305"/>
    </location>
</feature>
<dbReference type="EMBL" id="GU080093">
    <property type="protein sequence ID" value="ADB04290.1"/>
    <property type="molecule type" value="Genomic_DNA"/>
</dbReference>
<evidence type="ECO:0000313" key="2">
    <source>
        <dbReference type="EMBL" id="ADB04290.1"/>
    </source>
</evidence>
<dbReference type="Pfam" id="PF13228">
    <property type="entry name" value="DUF4037"/>
    <property type="match status" value="1"/>
</dbReference>
<protein>
    <recommendedName>
        <fullName evidence="1">DUF4037 domain-containing protein</fullName>
    </recommendedName>
</protein>
<dbReference type="AlphaFoldDB" id="D2XBH1"/>
<name>D2XBH1_9BACT</name>
<accession>D2XBH1</accession>
<dbReference type="InterPro" id="IPR025117">
    <property type="entry name" value="DUF4037"/>
</dbReference>
<feature type="domain" description="DUF4037" evidence="1">
    <location>
        <begin position="123"/>
        <end position="222"/>
    </location>
</feature>
<reference evidence="2" key="1">
    <citation type="journal article" date="2010" name="J. Bacteriol.">
        <title>Combined genomic and proteomic approaches identify gene clusters involved in anaerobic 2-methylnaphthalene degradation in the sulfate-reducing enrichment culture N47.</title>
        <authorList>
            <person name="Selesi D."/>
            <person name="Jehmlich N."/>
            <person name="von Bergen M."/>
            <person name="Schmidt F."/>
            <person name="Rattei T."/>
            <person name="Tischler P."/>
            <person name="Lueders T."/>
            <person name="Meckenstock R.U."/>
        </authorList>
    </citation>
    <scope>NUCLEOTIDE SEQUENCE</scope>
</reference>
<organism evidence="2">
    <name type="scientific">bacterium enrichment culture clone N47</name>
    <dbReference type="NCBI Taxonomy" id="700510"/>
    <lineage>
        <taxon>Bacteria</taxon>
        <taxon>environmental samples</taxon>
    </lineage>
</organism>
<proteinExistence type="predicted"/>
<evidence type="ECO:0000259" key="1">
    <source>
        <dbReference type="Pfam" id="PF13228"/>
    </source>
</evidence>